<feature type="region of interest" description="Disordered" evidence="1">
    <location>
        <begin position="620"/>
        <end position="653"/>
    </location>
</feature>
<keyword evidence="2" id="KW-0812">Transmembrane</keyword>
<evidence type="ECO:0000313" key="4">
    <source>
        <dbReference type="Proteomes" id="UP000886653"/>
    </source>
</evidence>
<dbReference type="InterPro" id="IPR029058">
    <property type="entry name" value="AB_hydrolase_fold"/>
</dbReference>
<feature type="transmembrane region" description="Helical" evidence="2">
    <location>
        <begin position="30"/>
        <end position="55"/>
    </location>
</feature>
<dbReference type="OrthoDB" id="6431331at2759"/>
<feature type="transmembrane region" description="Helical" evidence="2">
    <location>
        <begin position="61"/>
        <end position="84"/>
    </location>
</feature>
<name>A0A9P6TA26_9BASI</name>
<protein>
    <recommendedName>
        <fullName evidence="5">AB hydrolase-1 domain-containing protein</fullName>
    </recommendedName>
</protein>
<dbReference type="AlphaFoldDB" id="A0A9P6TA26"/>
<keyword evidence="2" id="KW-0472">Membrane</keyword>
<feature type="compositionally biased region" description="Polar residues" evidence="1">
    <location>
        <begin position="643"/>
        <end position="653"/>
    </location>
</feature>
<dbReference type="Proteomes" id="UP000886653">
    <property type="component" value="Unassembled WGS sequence"/>
</dbReference>
<dbReference type="PANTHER" id="PTHR37471">
    <property type="entry name" value="UNNAMED PRODUCT"/>
    <property type="match status" value="1"/>
</dbReference>
<evidence type="ECO:0000313" key="3">
    <source>
        <dbReference type="EMBL" id="KAG0144190.1"/>
    </source>
</evidence>
<dbReference type="SUPFAM" id="SSF53474">
    <property type="entry name" value="alpha/beta-Hydrolases"/>
    <property type="match status" value="1"/>
</dbReference>
<sequence>MSHTTIPPPFHLYSQTTLSILHPLLRTLHVLIRFSAPISHLSTISFIVFVCLQPLPSNPIHFWALACLFTYSLADSIYHLYFLYCLRLLNSPDFASPLIYPTPSERERVLRGVLSSFQNGTQIRECLSQWFYRSGPGPSNWDGRSGAVEFEEIRKENLKELIASILFSSTPEDLDKARTAELEEDLDWVASVLDHVFPEGRDESIHCMRMNLEPIKAEHRPLMFYLLIRILRIFVNVCYYIVGFRRGTIRTEGGPFNYWYHPGTLNPTQSSPRPVPIVVISGLGGIFTLFHYAIGLLWRTQRPMFLVGNESVSLNMFSTVHKVSQSGSSKQDLDQYTDRDERGTRWLTISHASKMRPLVLTLDEQALGLRKMFRRHGFCTVSESSEKQQGGAFIIGHSLGTLLTSYFDREESDWVAGTIAIDPISVLTFLPDLVRTFVYATPQTVAELLVRLIAREIGICTVIQRHFHWFQFVTLEPTSRTHYILSEEDALVNHQKVAEYLTRHSIPTTTLERTPHGGFLFHHLPAVLERTCSLINEGSPKAPFIPSRLPKKRTSRISFQFPSPVLFHNPHLSPISTIKNSSALNQAQNQIQSPSSPLLLSSGSVGMTVSFSFTSPPIMLELENSPPPPPSPPPTRRRITRRLSSNYSLTKIS</sequence>
<feature type="transmembrane region" description="Helical" evidence="2">
    <location>
        <begin position="275"/>
        <end position="298"/>
    </location>
</feature>
<feature type="compositionally biased region" description="Pro residues" evidence="1">
    <location>
        <begin position="625"/>
        <end position="634"/>
    </location>
</feature>
<keyword evidence="4" id="KW-1185">Reference proteome</keyword>
<organism evidence="3 4">
    <name type="scientific">Cronartium quercuum f. sp. fusiforme G11</name>
    <dbReference type="NCBI Taxonomy" id="708437"/>
    <lineage>
        <taxon>Eukaryota</taxon>
        <taxon>Fungi</taxon>
        <taxon>Dikarya</taxon>
        <taxon>Basidiomycota</taxon>
        <taxon>Pucciniomycotina</taxon>
        <taxon>Pucciniomycetes</taxon>
        <taxon>Pucciniales</taxon>
        <taxon>Coleosporiaceae</taxon>
        <taxon>Cronartium</taxon>
    </lineage>
</organism>
<evidence type="ECO:0008006" key="5">
    <source>
        <dbReference type="Google" id="ProtNLM"/>
    </source>
</evidence>
<reference evidence="3" key="1">
    <citation type="submission" date="2013-11" db="EMBL/GenBank/DDBJ databases">
        <title>Genome sequence of the fusiform rust pathogen reveals effectors for host alternation and coevolution with pine.</title>
        <authorList>
            <consortium name="DOE Joint Genome Institute"/>
            <person name="Smith K."/>
            <person name="Pendleton A."/>
            <person name="Kubisiak T."/>
            <person name="Anderson C."/>
            <person name="Salamov A."/>
            <person name="Aerts A."/>
            <person name="Riley R."/>
            <person name="Clum A."/>
            <person name="Lindquist E."/>
            <person name="Ence D."/>
            <person name="Campbell M."/>
            <person name="Kronenberg Z."/>
            <person name="Feau N."/>
            <person name="Dhillon B."/>
            <person name="Hamelin R."/>
            <person name="Burleigh J."/>
            <person name="Smith J."/>
            <person name="Yandell M."/>
            <person name="Nelson C."/>
            <person name="Grigoriev I."/>
            <person name="Davis J."/>
        </authorList>
    </citation>
    <scope>NUCLEOTIDE SEQUENCE</scope>
    <source>
        <strain evidence="3">G11</strain>
    </source>
</reference>
<keyword evidence="2" id="KW-1133">Transmembrane helix</keyword>
<gene>
    <name evidence="3" type="ORF">CROQUDRAFT_724112</name>
</gene>
<dbReference type="PANTHER" id="PTHR37471:SF1">
    <property type="entry name" value="AB HYDROLASE-1 DOMAIN-CONTAINING PROTEIN"/>
    <property type="match status" value="1"/>
</dbReference>
<comment type="caution">
    <text evidence="3">The sequence shown here is derived from an EMBL/GenBank/DDBJ whole genome shotgun (WGS) entry which is preliminary data.</text>
</comment>
<proteinExistence type="predicted"/>
<evidence type="ECO:0000256" key="2">
    <source>
        <dbReference type="SAM" id="Phobius"/>
    </source>
</evidence>
<dbReference type="EMBL" id="MU167300">
    <property type="protein sequence ID" value="KAG0144190.1"/>
    <property type="molecule type" value="Genomic_DNA"/>
</dbReference>
<accession>A0A9P6TA26</accession>
<feature type="transmembrane region" description="Helical" evidence="2">
    <location>
        <begin position="222"/>
        <end position="242"/>
    </location>
</feature>
<evidence type="ECO:0000256" key="1">
    <source>
        <dbReference type="SAM" id="MobiDB-lite"/>
    </source>
</evidence>